<keyword evidence="2" id="KW-1185">Reference proteome</keyword>
<reference evidence="2" key="1">
    <citation type="journal article" date="2019" name="Int. J. Syst. Evol. Microbiol.">
        <title>The Global Catalogue of Microorganisms (GCM) 10K type strain sequencing project: providing services to taxonomists for standard genome sequencing and annotation.</title>
        <authorList>
            <consortium name="The Broad Institute Genomics Platform"/>
            <consortium name="The Broad Institute Genome Sequencing Center for Infectious Disease"/>
            <person name="Wu L."/>
            <person name="Ma J."/>
        </authorList>
    </citation>
    <scope>NUCLEOTIDE SEQUENCE [LARGE SCALE GENOMIC DNA]</scope>
    <source>
        <strain evidence="2">CGMCC 1.15399</strain>
    </source>
</reference>
<organism evidence="1 2">
    <name type="scientific">Nonomuraea guangzhouensis</name>
    <dbReference type="NCBI Taxonomy" id="1291555"/>
    <lineage>
        <taxon>Bacteria</taxon>
        <taxon>Bacillati</taxon>
        <taxon>Actinomycetota</taxon>
        <taxon>Actinomycetes</taxon>
        <taxon>Streptosporangiales</taxon>
        <taxon>Streptosporangiaceae</taxon>
        <taxon>Nonomuraea</taxon>
    </lineage>
</organism>
<gene>
    <name evidence="1" type="ORF">ACFSJ0_07870</name>
</gene>
<proteinExistence type="predicted"/>
<evidence type="ECO:0008006" key="3">
    <source>
        <dbReference type="Google" id="ProtNLM"/>
    </source>
</evidence>
<accession>A0ABW4G2G4</accession>
<dbReference type="EMBL" id="JBHUCM010000007">
    <property type="protein sequence ID" value="MFD1536946.1"/>
    <property type="molecule type" value="Genomic_DNA"/>
</dbReference>
<name>A0ABW4G2G4_9ACTN</name>
<comment type="caution">
    <text evidence="1">The sequence shown here is derived from an EMBL/GenBank/DDBJ whole genome shotgun (WGS) entry which is preliminary data.</text>
</comment>
<evidence type="ECO:0000313" key="2">
    <source>
        <dbReference type="Proteomes" id="UP001597097"/>
    </source>
</evidence>
<protein>
    <recommendedName>
        <fullName evidence="3">HEPN AbiU2-like domain-containing protein</fullName>
    </recommendedName>
</protein>
<evidence type="ECO:0000313" key="1">
    <source>
        <dbReference type="EMBL" id="MFD1536946.1"/>
    </source>
</evidence>
<sequence>MDHIKRATSEAEPEINKVLHLEADLTTWLRVLDNYPESQQLRSAHQDFGLAFYAIMSGLYRQAFSSLRSFLEVTAGATYLSALEFKRRQWISGNLDISWSSIVSPEEGLYSTSFLTEFCPEAISEQKQMIKSLKGAYRRCSEYIHGNVATSQMLPNDISHRADIVAEWLSIAKAVLCSIIHCFMVRYYIDFSEPQRRIVEASLEDHLSSFSSVRKLLGLPLEEGNARA</sequence>
<dbReference type="RefSeq" id="WP_219527891.1">
    <property type="nucleotide sequence ID" value="NZ_JAHKRM010000003.1"/>
</dbReference>
<dbReference type="Proteomes" id="UP001597097">
    <property type="component" value="Unassembled WGS sequence"/>
</dbReference>